<feature type="region of interest" description="Disordered" evidence="1">
    <location>
        <begin position="673"/>
        <end position="750"/>
    </location>
</feature>
<feature type="compositionally biased region" description="Acidic residues" evidence="1">
    <location>
        <begin position="595"/>
        <end position="605"/>
    </location>
</feature>
<dbReference type="OrthoDB" id="696705at2759"/>
<dbReference type="Gene3D" id="3.40.50.720">
    <property type="entry name" value="NAD(P)-binding Rossmann-like Domain"/>
    <property type="match status" value="1"/>
</dbReference>
<feature type="region of interest" description="Disordered" evidence="1">
    <location>
        <begin position="1244"/>
        <end position="1311"/>
    </location>
</feature>
<dbReference type="Proteomes" id="UP000636709">
    <property type="component" value="Unassembled WGS sequence"/>
</dbReference>
<feature type="region of interest" description="Disordered" evidence="1">
    <location>
        <begin position="33"/>
        <end position="67"/>
    </location>
</feature>
<keyword evidence="4" id="KW-1185">Reference proteome</keyword>
<dbReference type="EMBL" id="JACEFO010001613">
    <property type="protein sequence ID" value="KAF8730962.1"/>
    <property type="molecule type" value="Genomic_DNA"/>
</dbReference>
<feature type="compositionally biased region" description="Polar residues" evidence="1">
    <location>
        <begin position="33"/>
        <end position="42"/>
    </location>
</feature>
<dbReference type="PANTHER" id="PTHR33074">
    <property type="entry name" value="EXPRESSED PROTEIN-RELATED"/>
    <property type="match status" value="1"/>
</dbReference>
<dbReference type="SUPFAM" id="SSF51735">
    <property type="entry name" value="NAD(P)-binding Rossmann-fold domains"/>
    <property type="match status" value="1"/>
</dbReference>
<evidence type="ECO:0000256" key="1">
    <source>
        <dbReference type="SAM" id="MobiDB-lite"/>
    </source>
</evidence>
<reference evidence="3" key="1">
    <citation type="submission" date="2020-07" db="EMBL/GenBank/DDBJ databases">
        <title>Genome sequence and genetic diversity analysis of an under-domesticated orphan crop, white fonio (Digitaria exilis).</title>
        <authorList>
            <person name="Bennetzen J.L."/>
            <person name="Chen S."/>
            <person name="Ma X."/>
            <person name="Wang X."/>
            <person name="Yssel A.E.J."/>
            <person name="Chaluvadi S.R."/>
            <person name="Johnson M."/>
            <person name="Gangashetty P."/>
            <person name="Hamidou F."/>
            <person name="Sanogo M.D."/>
            <person name="Zwaenepoel A."/>
            <person name="Wallace J."/>
            <person name="Van De Peer Y."/>
            <person name="Van Deynze A."/>
        </authorList>
    </citation>
    <scope>NUCLEOTIDE SEQUENCE</scope>
    <source>
        <tissue evidence="3">Leaves</tissue>
    </source>
</reference>
<feature type="compositionally biased region" description="Pro residues" evidence="1">
    <location>
        <begin position="673"/>
        <end position="686"/>
    </location>
</feature>
<protein>
    <recommendedName>
        <fullName evidence="2">DUF1618 domain-containing protein</fullName>
    </recommendedName>
</protein>
<dbReference type="PANTHER" id="PTHR33074:SF124">
    <property type="entry name" value="DUF1618 DOMAIN-CONTAINING PROTEIN"/>
    <property type="match status" value="1"/>
</dbReference>
<sequence length="1396" mass="151697">MARNVEIRESRPSSLTLLSAQWKTRIYCGSESTLPPADSSSVYPPAAPGDGVFERRHQTATSPVDGSKPSAAQLVLYPGEALQPCARPCRQRPILGDPELVLERPCSCLASTGTRPAIDAEAKKKREDGEERWNLTNNDACEHQLLLLISALDTRLLIKSSCSCSASLWILVAPWPFEDDPRQEKLNCDAVAMVATTRFMSKNSTPCTLPNVGLSANQTFAVSQASKLSAKEQPSATTMFAFELSTNANFAESLSKDTLGKFGPLGIRDHVPQTTCGAANGPYMVLTAKGALPRAADVLSAKLDTWHGIRQPLCREFCLSSRQRQGLPRAFQSLTAKACFAESFLAALGKRGVCRELCLVALGKDLFAESLQRGSRQTASRLTANTAFAESLDLAHGKGYAHGKPPKYNRSPSPSALHFPPGAASLRSHCSHRRPPLLHPRTTALRSSTPAASPRVIAAYAKRVVLTAAGDAISRGIASNLAKHGCRLVLVGDEGALAATADDARCCGGLGVEVVGLDLEACDEATVDAAVDRAWRCFHGLDAFPILDSTLTIIDASRIARREEVVRQHVMEFDDEAGVGDMLNDYDEAHFNEGLSEEEPEEDADDGQKKQSKLPTPRDSAKGAERKRHNPPTHDTGAAADIVSTERTERESLQANLTQMYAWMQSVGTQVSVPPPQLQFQPPPRQSTPGLSAGSNDPAGIVNMSPGVSPAPRVSDWSPWGTQQDGQGSQDRDLSNPSQAHNPTGPDSRQRAIFCREQGVRLSAKCHFLPPVQRPHACPPHGLFAEILARSSRQKIAPLPRASHVAHGKKWHLCREPRTWLSANLEFFAESLARGSRQTQLRAPQRRRNAVSPVLGPGFAERLHALGKYLRCTRQRLCRDPDRKLSAKGASPRKTLPSKLCREPALGKGFAERMVLFAESARLTAKSLDPVVMGPELLVFRSGDGVEAISHCDDDDVEQLASSWETDIVLPVGDELLCWVDLSQGLLFFDVSGRSLGLRLVRLPVPMDYSRRARTSYRNVCVTAGDVIKFVEVSPRCPRSHHAYSPTLMDEDDMVWEMDGVLDAAELWALDGYKGLPHTMDDPHAICFMVCKMLHHEYEESSSEPTKADSQEAKILAALQEIPGLDRGHILKAYRILSHDDSGRREQPHHRRPPHQRWTTTERMDSNMVWEMDCVVDTTQPCGLSTASSTAIRRCIRRIWLTANLPLCREPDLAAQGKAAQMPFSTSPFTFPFTSLKNFTHRTPHTAHLLSRSHRRRQPSPPPPAASPDVRAGRQAARGQPLPASRASPAPGRPARRAAAGQPAPAAAGQASCASQARAAVPARLPAAQARAGQAAPGQARPTLAPSRALELAPPWEASLAPATVMTTRATANFSTTSSLHTQCGYKAHHFVAGLD</sequence>
<dbReference type="InterPro" id="IPR036291">
    <property type="entry name" value="NAD(P)-bd_dom_sf"/>
</dbReference>
<evidence type="ECO:0000259" key="2">
    <source>
        <dbReference type="Pfam" id="PF07762"/>
    </source>
</evidence>
<dbReference type="InterPro" id="IPR011676">
    <property type="entry name" value="DUF1618"/>
</dbReference>
<feature type="region of interest" description="Disordered" evidence="1">
    <location>
        <begin position="594"/>
        <end position="651"/>
    </location>
</feature>
<comment type="caution">
    <text evidence="3">The sequence shown here is derived from an EMBL/GenBank/DDBJ whole genome shotgun (WGS) entry which is preliminary data.</text>
</comment>
<organism evidence="3 4">
    <name type="scientific">Digitaria exilis</name>
    <dbReference type="NCBI Taxonomy" id="1010633"/>
    <lineage>
        <taxon>Eukaryota</taxon>
        <taxon>Viridiplantae</taxon>
        <taxon>Streptophyta</taxon>
        <taxon>Embryophyta</taxon>
        <taxon>Tracheophyta</taxon>
        <taxon>Spermatophyta</taxon>
        <taxon>Magnoliopsida</taxon>
        <taxon>Liliopsida</taxon>
        <taxon>Poales</taxon>
        <taxon>Poaceae</taxon>
        <taxon>PACMAD clade</taxon>
        <taxon>Panicoideae</taxon>
        <taxon>Panicodae</taxon>
        <taxon>Paniceae</taxon>
        <taxon>Anthephorinae</taxon>
        <taxon>Digitaria</taxon>
    </lineage>
</organism>
<dbReference type="Pfam" id="PF07762">
    <property type="entry name" value="DUF1618"/>
    <property type="match status" value="1"/>
</dbReference>
<evidence type="ECO:0000313" key="4">
    <source>
        <dbReference type="Proteomes" id="UP000636709"/>
    </source>
</evidence>
<feature type="compositionally biased region" description="Low complexity" evidence="1">
    <location>
        <begin position="1297"/>
        <end position="1311"/>
    </location>
</feature>
<feature type="domain" description="DUF1618" evidence="2">
    <location>
        <begin position="979"/>
        <end position="1080"/>
    </location>
</feature>
<evidence type="ECO:0000313" key="3">
    <source>
        <dbReference type="EMBL" id="KAF8730962.1"/>
    </source>
</evidence>
<proteinExistence type="predicted"/>
<name>A0A835KKS3_9POAL</name>
<accession>A0A835KKS3</accession>
<gene>
    <name evidence="3" type="ORF">HU200_016837</name>
</gene>
<feature type="compositionally biased region" description="Basic residues" evidence="1">
    <location>
        <begin position="1244"/>
        <end position="1258"/>
    </location>
</feature>
<feature type="compositionally biased region" description="Polar residues" evidence="1">
    <location>
        <begin position="720"/>
        <end position="747"/>
    </location>
</feature>